<dbReference type="SUPFAM" id="SSF50952">
    <property type="entry name" value="Soluble quinoprotein glucose dehydrogenase"/>
    <property type="match status" value="1"/>
</dbReference>
<dbReference type="Proteomes" id="UP001168528">
    <property type="component" value="Unassembled WGS sequence"/>
</dbReference>
<feature type="domain" description="Cytochrome c" evidence="5">
    <location>
        <begin position="823"/>
        <end position="956"/>
    </location>
</feature>
<name>A0ABT8R8L8_9BACT</name>
<evidence type="ECO:0000256" key="2">
    <source>
        <dbReference type="ARBA" id="ARBA00022723"/>
    </source>
</evidence>
<gene>
    <name evidence="6" type="ORF">Q0590_19355</name>
</gene>
<dbReference type="Pfam" id="PF13646">
    <property type="entry name" value="HEAT_2"/>
    <property type="match status" value="1"/>
</dbReference>
<sequence>MKYLLLTSCLTFFFVSHNQVVQQLSYPSVWKERKTEPLELVLPDDLEATLWAESPQFFNPTNIDVDNKGRIWVTEAVNYRDFNNKPERHHPQGDRVMILEDTDGDGKADNSKVFVQDKDLVAPLGIAVIGNKVIVSCAPNLIIYTDTNGDDKPDSKEIFLKGFGGYDHDHSLHSVVAGPDGNWYFNTGNAGPHTVTDKNGWTLRSGSIYTGGTPYNKENQGNRKSDDGRVWVGGMALRIGNDGKGLKVLAHNFRNAYELAIDSYGNMWQNDNDDQVVTCRTTWLMEGGNAGYFSADGTRFWQADKRPGQDMFAAHWHQEDPGVIPAGDNTGAGSPTGVAVYESDALGPNYRGMLLSADAGRNVIFAYKPQPQGAGYQLNRIDLISSLKESTENYVWNEQVNDLRKWFRPSDVAVGTDGAIYIADWYDSVVGGHLMHDKEGYGRIYRITPKNKKLISPSYNLKTTSGQIQALLSPAINVRNTGFEMLKAKGSKAIKPVRKLLEDTNPYHQARAVWLLAQLGSKGITEVENLLTHTNPDIRITAFRALKQVKSDNLLTYTTKLAQDNSPAVRREIAVALREVPLEKSQAIITDLVNGYDGKDRWYLEALGMALEGKEESMYAQLIANAGEAVKWDEKTTSLIWRLHPVAAIEALKSRANAAELSAEERKKALVALGFTKDAKAALAMTELSKSTLPDVADQAYWWLKFRQGNDWLALLNWEETFADDQLALREKMYTLQQQILDKTKPATARTEAALEMAKDKIGGQMLISLVSDKKLPAEVNEAVSSAIFLNPDQTVRVLAGDYFTRPGNAKTVSVKQITQLQAFVDKGKAIFQKNCSTCHKHGNTGGEIGPDLTQIHKKFDKTGLLDAIINPSAGMAFGYEPWMIQTKKGSSFYGFLMADGPTLVLKDPAGGQHTFKAGDIASRKQLTTSLMPDPLTMGLAEQDLADVAQYLLSFPTN</sequence>
<dbReference type="Gene3D" id="1.10.760.10">
    <property type="entry name" value="Cytochrome c-like domain"/>
    <property type="match status" value="1"/>
</dbReference>
<dbReference type="NCBIfam" id="TIGR02603">
    <property type="entry name" value="CxxCH_TIGR02603"/>
    <property type="match status" value="1"/>
</dbReference>
<protein>
    <submittedName>
        <fullName evidence="6">HEAT repeat domain-containing protein</fullName>
    </submittedName>
</protein>
<dbReference type="InterPro" id="IPR011989">
    <property type="entry name" value="ARM-like"/>
</dbReference>
<keyword evidence="3 4" id="KW-0408">Iron</keyword>
<evidence type="ECO:0000256" key="1">
    <source>
        <dbReference type="ARBA" id="ARBA00022617"/>
    </source>
</evidence>
<evidence type="ECO:0000313" key="7">
    <source>
        <dbReference type="Proteomes" id="UP001168528"/>
    </source>
</evidence>
<dbReference type="InterPro" id="IPR013428">
    <property type="entry name" value="Membrane-bound_put_N"/>
</dbReference>
<dbReference type="SUPFAM" id="SSF46626">
    <property type="entry name" value="Cytochrome c"/>
    <property type="match status" value="1"/>
</dbReference>
<dbReference type="Gene3D" id="2.120.10.30">
    <property type="entry name" value="TolB, C-terminal domain"/>
    <property type="match status" value="1"/>
</dbReference>
<dbReference type="InterPro" id="IPR013427">
    <property type="entry name" value="Haem-bd_dom_put"/>
</dbReference>
<reference evidence="6" key="1">
    <citation type="submission" date="2023-07" db="EMBL/GenBank/DDBJ databases">
        <title>The genome sequence of Rhodocytophaga aerolata KACC 12507.</title>
        <authorList>
            <person name="Zhang X."/>
        </authorList>
    </citation>
    <scope>NUCLEOTIDE SEQUENCE</scope>
    <source>
        <strain evidence="6">KACC 12507</strain>
    </source>
</reference>
<dbReference type="PANTHER" id="PTHR33546:SF1">
    <property type="entry name" value="LARGE, MULTIFUNCTIONAL SECRETED PROTEIN"/>
    <property type="match status" value="1"/>
</dbReference>
<keyword evidence="7" id="KW-1185">Reference proteome</keyword>
<dbReference type="SUPFAM" id="SSF48371">
    <property type="entry name" value="ARM repeat"/>
    <property type="match status" value="1"/>
</dbReference>
<dbReference type="Pfam" id="PF00034">
    <property type="entry name" value="Cytochrom_C"/>
    <property type="match status" value="1"/>
</dbReference>
<dbReference type="PANTHER" id="PTHR33546">
    <property type="entry name" value="LARGE, MULTIFUNCTIONAL SECRETED PROTEIN-RELATED"/>
    <property type="match status" value="1"/>
</dbReference>
<dbReference type="NCBIfam" id="TIGR02604">
    <property type="entry name" value="Piru_Ver_Nterm"/>
    <property type="match status" value="1"/>
</dbReference>
<dbReference type="Gene3D" id="1.25.10.10">
    <property type="entry name" value="Leucine-rich Repeat Variant"/>
    <property type="match status" value="1"/>
</dbReference>
<evidence type="ECO:0000259" key="5">
    <source>
        <dbReference type="PROSITE" id="PS51007"/>
    </source>
</evidence>
<dbReference type="InterPro" id="IPR055557">
    <property type="entry name" value="DUF7133"/>
</dbReference>
<dbReference type="Pfam" id="PF23500">
    <property type="entry name" value="DUF7133"/>
    <property type="match status" value="1"/>
</dbReference>
<dbReference type="InterPro" id="IPR009056">
    <property type="entry name" value="Cyt_c-like_dom"/>
</dbReference>
<dbReference type="InterPro" id="IPR016024">
    <property type="entry name" value="ARM-type_fold"/>
</dbReference>
<comment type="caution">
    <text evidence="6">The sequence shown here is derived from an EMBL/GenBank/DDBJ whole genome shotgun (WGS) entry which is preliminary data.</text>
</comment>
<keyword evidence="2 4" id="KW-0479">Metal-binding</keyword>
<proteinExistence type="predicted"/>
<dbReference type="RefSeq" id="WP_302039246.1">
    <property type="nucleotide sequence ID" value="NZ_JAUKPO010000012.1"/>
</dbReference>
<dbReference type="InterPro" id="IPR011041">
    <property type="entry name" value="Quinoprot_gluc/sorb_DH_b-prop"/>
</dbReference>
<dbReference type="InterPro" id="IPR011042">
    <property type="entry name" value="6-blade_b-propeller_TolB-like"/>
</dbReference>
<accession>A0ABT8R8L8</accession>
<dbReference type="InterPro" id="IPR036909">
    <property type="entry name" value="Cyt_c-like_dom_sf"/>
</dbReference>
<dbReference type="EMBL" id="JAUKPO010000012">
    <property type="protein sequence ID" value="MDO1448442.1"/>
    <property type="molecule type" value="Genomic_DNA"/>
</dbReference>
<organism evidence="6 7">
    <name type="scientific">Rhodocytophaga aerolata</name>
    <dbReference type="NCBI Taxonomy" id="455078"/>
    <lineage>
        <taxon>Bacteria</taxon>
        <taxon>Pseudomonadati</taxon>
        <taxon>Bacteroidota</taxon>
        <taxon>Cytophagia</taxon>
        <taxon>Cytophagales</taxon>
        <taxon>Rhodocytophagaceae</taxon>
        <taxon>Rhodocytophaga</taxon>
    </lineage>
</organism>
<dbReference type="PROSITE" id="PS51007">
    <property type="entry name" value="CYTC"/>
    <property type="match status" value="1"/>
</dbReference>
<keyword evidence="1 4" id="KW-0349">Heme</keyword>
<evidence type="ECO:0000313" key="6">
    <source>
        <dbReference type="EMBL" id="MDO1448442.1"/>
    </source>
</evidence>
<evidence type="ECO:0000256" key="4">
    <source>
        <dbReference type="PROSITE-ProRule" id="PRU00433"/>
    </source>
</evidence>
<evidence type="ECO:0000256" key="3">
    <source>
        <dbReference type="ARBA" id="ARBA00023004"/>
    </source>
</evidence>